<dbReference type="GO" id="GO:0005524">
    <property type="term" value="F:ATP binding"/>
    <property type="evidence" value="ECO:0007669"/>
    <property type="project" value="UniProtKB-KW"/>
</dbReference>
<accession>A0A8T0UVW1</accession>
<feature type="domain" description="ABC transporter" evidence="12">
    <location>
        <begin position="77"/>
        <end position="321"/>
    </location>
</feature>
<dbReference type="Gene3D" id="3.40.50.300">
    <property type="entry name" value="P-loop containing nucleotide triphosphate hydrolases"/>
    <property type="match status" value="1"/>
</dbReference>
<name>A0A8T0UVW1_PANVG</name>
<dbReference type="InterPro" id="IPR003439">
    <property type="entry name" value="ABC_transporter-like_ATP-bd"/>
</dbReference>
<dbReference type="SMART" id="SM00382">
    <property type="entry name" value="AAA"/>
    <property type="match status" value="1"/>
</dbReference>
<keyword evidence="3 11" id="KW-0812">Transmembrane</keyword>
<keyword evidence="4" id="KW-0547">Nucleotide-binding</keyword>
<evidence type="ECO:0000256" key="1">
    <source>
        <dbReference type="ARBA" id="ARBA00004141"/>
    </source>
</evidence>
<evidence type="ECO:0000313" key="14">
    <source>
        <dbReference type="Proteomes" id="UP000823388"/>
    </source>
</evidence>
<evidence type="ECO:0000256" key="8">
    <source>
        <dbReference type="ARBA" id="ARBA00057315"/>
    </source>
</evidence>
<dbReference type="InterPro" id="IPR017871">
    <property type="entry name" value="ABC_transporter-like_CS"/>
</dbReference>
<dbReference type="Proteomes" id="UP000823388">
    <property type="component" value="Chromosome 3K"/>
</dbReference>
<evidence type="ECO:0000256" key="11">
    <source>
        <dbReference type="SAM" id="Phobius"/>
    </source>
</evidence>
<dbReference type="GO" id="GO:0140359">
    <property type="term" value="F:ABC-type transporter activity"/>
    <property type="evidence" value="ECO:0007669"/>
    <property type="project" value="InterPro"/>
</dbReference>
<evidence type="ECO:0000256" key="6">
    <source>
        <dbReference type="ARBA" id="ARBA00022989"/>
    </source>
</evidence>
<dbReference type="InterPro" id="IPR003593">
    <property type="entry name" value="AAA+_ATPase"/>
</dbReference>
<dbReference type="Pfam" id="PF19055">
    <property type="entry name" value="ABC2_membrane_7"/>
    <property type="match status" value="1"/>
</dbReference>
<evidence type="ECO:0000256" key="4">
    <source>
        <dbReference type="ARBA" id="ARBA00022741"/>
    </source>
</evidence>
<dbReference type="InterPro" id="IPR043926">
    <property type="entry name" value="ABCG_dom"/>
</dbReference>
<comment type="subcellular location">
    <subcellularLocation>
        <location evidence="1">Membrane</location>
        <topology evidence="1">Multi-pass membrane protein</topology>
    </subcellularLocation>
</comment>
<evidence type="ECO:0000256" key="3">
    <source>
        <dbReference type="ARBA" id="ARBA00022692"/>
    </source>
</evidence>
<dbReference type="EMBL" id="CM029041">
    <property type="protein sequence ID" value="KAG2624249.1"/>
    <property type="molecule type" value="Genomic_DNA"/>
</dbReference>
<keyword evidence="6 11" id="KW-1133">Transmembrane helix</keyword>
<evidence type="ECO:0000256" key="2">
    <source>
        <dbReference type="ARBA" id="ARBA00022448"/>
    </source>
</evidence>
<evidence type="ECO:0000256" key="7">
    <source>
        <dbReference type="ARBA" id="ARBA00023136"/>
    </source>
</evidence>
<evidence type="ECO:0000313" key="13">
    <source>
        <dbReference type="EMBL" id="KAG2624249.1"/>
    </source>
</evidence>
<feature type="transmembrane region" description="Helical" evidence="11">
    <location>
        <begin position="682"/>
        <end position="703"/>
    </location>
</feature>
<feature type="transmembrane region" description="Helical" evidence="11">
    <location>
        <begin position="561"/>
        <end position="583"/>
    </location>
</feature>
<organism evidence="13 14">
    <name type="scientific">Panicum virgatum</name>
    <name type="common">Blackwell switchgrass</name>
    <dbReference type="NCBI Taxonomy" id="38727"/>
    <lineage>
        <taxon>Eukaryota</taxon>
        <taxon>Viridiplantae</taxon>
        <taxon>Streptophyta</taxon>
        <taxon>Embryophyta</taxon>
        <taxon>Tracheophyta</taxon>
        <taxon>Spermatophyta</taxon>
        <taxon>Magnoliopsida</taxon>
        <taxon>Liliopsida</taxon>
        <taxon>Poales</taxon>
        <taxon>Poaceae</taxon>
        <taxon>PACMAD clade</taxon>
        <taxon>Panicoideae</taxon>
        <taxon>Panicodae</taxon>
        <taxon>Paniceae</taxon>
        <taxon>Panicinae</taxon>
        <taxon>Panicum</taxon>
        <taxon>Panicum sect. Hiantes</taxon>
    </lineage>
</organism>
<dbReference type="SUPFAM" id="SSF52540">
    <property type="entry name" value="P-loop containing nucleoside triphosphate hydrolases"/>
    <property type="match status" value="1"/>
</dbReference>
<dbReference type="Pfam" id="PF00005">
    <property type="entry name" value="ABC_tran"/>
    <property type="match status" value="1"/>
</dbReference>
<gene>
    <name evidence="13" type="ORF">PVAP13_3KG118400</name>
</gene>
<dbReference type="PROSITE" id="PS50893">
    <property type="entry name" value="ABC_TRANSPORTER_2"/>
    <property type="match status" value="1"/>
</dbReference>
<dbReference type="PROSITE" id="PS00211">
    <property type="entry name" value="ABC_TRANSPORTER_1"/>
    <property type="match status" value="1"/>
</dbReference>
<dbReference type="InterPro" id="IPR013525">
    <property type="entry name" value="ABC2_TM"/>
</dbReference>
<comment type="caution">
    <text evidence="13">The sequence shown here is derived from an EMBL/GenBank/DDBJ whole genome shotgun (WGS) entry which is preliminary data.</text>
</comment>
<feature type="transmembrane region" description="Helical" evidence="11">
    <location>
        <begin position="530"/>
        <end position="554"/>
    </location>
</feature>
<dbReference type="FunFam" id="3.40.50.300:FF:000530">
    <property type="entry name" value="ABC transporter G family member 6"/>
    <property type="match status" value="1"/>
</dbReference>
<evidence type="ECO:0000256" key="10">
    <source>
        <dbReference type="ARBA" id="ARBA00076780"/>
    </source>
</evidence>
<sequence>MPTLAWFLQRGSSARDAADTAGMAASGHTVIDIDAADGEATKTPLAPVPYVLSFADLSYSVNKAGCCLAPRANSRLVASADAPPPRTSGSGRAKTLLDGVSGEARAGELLAVMGASGSGKSTLLDALAGRIERESLRGSVTLNGELLQGRRFRAISAHVMQDDLMYPMLTVRETLRFAAEFRLPRALSQDKKRARVDALIDQLGLSRAADTIIGDEGHRGVSGGERRRVSIGTDIIHDPILLFLDEPTSGLDSASAFMVVQVLRRIAQSGSVVIMTIHQPSARILGILDRLLLLSRGRTVYAGTPAGLKPFFAEFGVPIPDNENPAEFALDTIREFERQPDGAAALAEFNANRTMKTIVKLTSTMALELAIAESVSRGKLVAGSGSGSALSGTVPTFANPPWTEVWVLIKRSFTNTARMPELFAMRLGTIMVTGFILATIFWRLDDTPKGVQERLGFFAMAMSTMFYVCADALPVFVQERHIYLRETAHNAYRRISYVLANAVVAFPPLVLLSVAFALITFWAVGLAGGASSFLFFVLIILASFWAGSGFVTFLSAVVPHVMLGYTVVVAILAYFLLFSGFFITSDRIPDYWMWFHYLSLVKYPYQAVLHNEFRDASRCFSRGIEMFDGSPIGHLPEAMKLKVLDAIGNTLGSNMTASTCVTTGADVLAQQAVTDIGRWKCLMVTVAWGFVFRALFYVVLLIGSKNKRK</sequence>
<keyword evidence="2" id="KW-0813">Transport</keyword>
<dbReference type="AlphaFoldDB" id="A0A8T0UVW1"/>
<dbReference type="InterPro" id="IPR027417">
    <property type="entry name" value="P-loop_NTPase"/>
</dbReference>
<keyword evidence="7 11" id="KW-0472">Membrane</keyword>
<comment type="function">
    <text evidence="8">Essential transporter for growth and development under abiotic stress. Mediates shoot branching by promoting the outgrowth of lateral shoots. Required for salt tolerance via Na/K homeostasis, at least partly by regulating SKC1/OsHKT1;5. Necessary for hypodermal suberization of roots, which contributes to formation of the apoplastic barrier.</text>
</comment>
<proteinExistence type="predicted"/>
<dbReference type="InterPro" id="IPR050352">
    <property type="entry name" value="ABCG_transporters"/>
</dbReference>
<evidence type="ECO:0000259" key="12">
    <source>
        <dbReference type="PROSITE" id="PS50893"/>
    </source>
</evidence>
<dbReference type="GO" id="GO:0016887">
    <property type="term" value="F:ATP hydrolysis activity"/>
    <property type="evidence" value="ECO:0007669"/>
    <property type="project" value="InterPro"/>
</dbReference>
<keyword evidence="5" id="KW-0067">ATP-binding</keyword>
<feature type="transmembrane region" description="Helical" evidence="11">
    <location>
        <begin position="423"/>
        <end position="444"/>
    </location>
</feature>
<evidence type="ECO:0000256" key="9">
    <source>
        <dbReference type="ARBA" id="ARBA00068969"/>
    </source>
</evidence>
<dbReference type="GO" id="GO:0016020">
    <property type="term" value="C:membrane"/>
    <property type="evidence" value="ECO:0007669"/>
    <property type="project" value="UniProtKB-SubCell"/>
</dbReference>
<feature type="transmembrane region" description="Helical" evidence="11">
    <location>
        <begin position="456"/>
        <end position="477"/>
    </location>
</feature>
<feature type="transmembrane region" description="Helical" evidence="11">
    <location>
        <begin position="498"/>
        <end position="524"/>
    </location>
</feature>
<keyword evidence="14" id="KW-1185">Reference proteome</keyword>
<dbReference type="Pfam" id="PF01061">
    <property type="entry name" value="ABC2_membrane"/>
    <property type="match status" value="1"/>
</dbReference>
<dbReference type="PANTHER" id="PTHR48041:SF40">
    <property type="entry name" value="OS05G0120200 PROTEIN"/>
    <property type="match status" value="1"/>
</dbReference>
<protein>
    <recommendedName>
        <fullName evidence="9">ABC transporter G family member 5</fullName>
    </recommendedName>
    <alternativeName>
        <fullName evidence="10">White-brown complex homolog protein 5</fullName>
    </alternativeName>
</protein>
<dbReference type="OrthoDB" id="66620at2759"/>
<dbReference type="PANTHER" id="PTHR48041">
    <property type="entry name" value="ABC TRANSPORTER G FAMILY MEMBER 28"/>
    <property type="match status" value="1"/>
</dbReference>
<reference evidence="13" key="1">
    <citation type="submission" date="2020-05" db="EMBL/GenBank/DDBJ databases">
        <title>WGS assembly of Panicum virgatum.</title>
        <authorList>
            <person name="Lovell J.T."/>
            <person name="Jenkins J."/>
            <person name="Shu S."/>
            <person name="Juenger T.E."/>
            <person name="Schmutz J."/>
        </authorList>
    </citation>
    <scope>NUCLEOTIDE SEQUENCE</scope>
    <source>
        <strain evidence="13">AP13</strain>
    </source>
</reference>
<evidence type="ECO:0000256" key="5">
    <source>
        <dbReference type="ARBA" id="ARBA00022840"/>
    </source>
</evidence>